<keyword evidence="2" id="KW-1185">Reference proteome</keyword>
<dbReference type="AlphaFoldDB" id="A0ABD3Y0U4"/>
<sequence length="116" mass="13744">MWLFEMKIQMIESDIKQKQAISYQDMPVDLSIVADTLTSASKGKLRNIRQLDEGSKFQQRVGYLKKQLLLKLHRKLRGLSHVRDDVFLFFVKLKLHSIEVSRRKLSSPWIKDPYIR</sequence>
<dbReference type="EMBL" id="JBJQND010000001">
    <property type="protein sequence ID" value="KAL3890908.1"/>
    <property type="molecule type" value="Genomic_DNA"/>
</dbReference>
<accession>A0ABD3Y0U4</accession>
<organism evidence="1 2">
    <name type="scientific">Sinanodonta woodiana</name>
    <name type="common">Chinese pond mussel</name>
    <name type="synonym">Anodonta woodiana</name>
    <dbReference type="NCBI Taxonomy" id="1069815"/>
    <lineage>
        <taxon>Eukaryota</taxon>
        <taxon>Metazoa</taxon>
        <taxon>Spiralia</taxon>
        <taxon>Lophotrochozoa</taxon>
        <taxon>Mollusca</taxon>
        <taxon>Bivalvia</taxon>
        <taxon>Autobranchia</taxon>
        <taxon>Heteroconchia</taxon>
        <taxon>Palaeoheterodonta</taxon>
        <taxon>Unionida</taxon>
        <taxon>Unionoidea</taxon>
        <taxon>Unionidae</taxon>
        <taxon>Unioninae</taxon>
        <taxon>Sinanodonta</taxon>
    </lineage>
</organism>
<proteinExistence type="predicted"/>
<reference evidence="1 2" key="1">
    <citation type="submission" date="2024-11" db="EMBL/GenBank/DDBJ databases">
        <title>Chromosome-level genome assembly of the freshwater bivalve Anodonta woodiana.</title>
        <authorList>
            <person name="Chen X."/>
        </authorList>
    </citation>
    <scope>NUCLEOTIDE SEQUENCE [LARGE SCALE GENOMIC DNA]</scope>
    <source>
        <strain evidence="1">MN2024</strain>
        <tissue evidence="1">Gills</tissue>
    </source>
</reference>
<gene>
    <name evidence="1" type="ORF">ACJMK2_003179</name>
</gene>
<comment type="caution">
    <text evidence="1">The sequence shown here is derived from an EMBL/GenBank/DDBJ whole genome shotgun (WGS) entry which is preliminary data.</text>
</comment>
<evidence type="ECO:0000313" key="2">
    <source>
        <dbReference type="Proteomes" id="UP001634394"/>
    </source>
</evidence>
<dbReference type="Proteomes" id="UP001634394">
    <property type="component" value="Unassembled WGS sequence"/>
</dbReference>
<protein>
    <submittedName>
        <fullName evidence="1">Uncharacterized protein</fullName>
    </submittedName>
</protein>
<name>A0ABD3Y0U4_SINWO</name>
<evidence type="ECO:0000313" key="1">
    <source>
        <dbReference type="EMBL" id="KAL3890908.1"/>
    </source>
</evidence>